<dbReference type="PANTHER" id="PTHR11228:SF7">
    <property type="entry name" value="PQQA PEPTIDE CYCLASE"/>
    <property type="match status" value="1"/>
</dbReference>
<evidence type="ECO:0000256" key="4">
    <source>
        <dbReference type="ARBA" id="ARBA00023014"/>
    </source>
</evidence>
<dbReference type="PROSITE" id="PS51918">
    <property type="entry name" value="RADICAL_SAM"/>
    <property type="match status" value="1"/>
</dbReference>
<dbReference type="CDD" id="cd01335">
    <property type="entry name" value="Radical_SAM"/>
    <property type="match status" value="1"/>
</dbReference>
<dbReference type="AlphaFoldDB" id="X1CS64"/>
<evidence type="ECO:0000256" key="1">
    <source>
        <dbReference type="ARBA" id="ARBA00022691"/>
    </source>
</evidence>
<evidence type="ECO:0000313" key="6">
    <source>
        <dbReference type="EMBL" id="GAG87101.1"/>
    </source>
</evidence>
<dbReference type="InterPro" id="IPR007197">
    <property type="entry name" value="rSAM"/>
</dbReference>
<dbReference type="SUPFAM" id="SSF102114">
    <property type="entry name" value="Radical SAM enzymes"/>
    <property type="match status" value="1"/>
</dbReference>
<dbReference type="Pfam" id="PF04055">
    <property type="entry name" value="Radical_SAM"/>
    <property type="match status" value="1"/>
</dbReference>
<protein>
    <recommendedName>
        <fullName evidence="5">Radical SAM core domain-containing protein</fullName>
    </recommendedName>
</protein>
<dbReference type="Gene3D" id="3.20.20.70">
    <property type="entry name" value="Aldolase class I"/>
    <property type="match status" value="1"/>
</dbReference>
<dbReference type="PANTHER" id="PTHR11228">
    <property type="entry name" value="RADICAL SAM DOMAIN PROTEIN"/>
    <property type="match status" value="1"/>
</dbReference>
<evidence type="ECO:0000259" key="5">
    <source>
        <dbReference type="PROSITE" id="PS51918"/>
    </source>
</evidence>
<sequence length="156" mass="17357">MTTEEGYLLLRQLARNKVADISFSGGEPLLRRDIFELVTFAKQQGLRISLNTNGSLLTRSVAQQICAAGIDRVYLSLNGASSGVHDELRGVAGSFRKVMEAITFLQKERVNATPQIFSNVTISKENVHDFSQIVELAYKRKMDGMTFHLAHNIGEK</sequence>
<keyword evidence="4" id="KW-0411">Iron-sulfur</keyword>
<dbReference type="InterPro" id="IPR058240">
    <property type="entry name" value="rSAM_sf"/>
</dbReference>
<reference evidence="6" key="1">
    <citation type="journal article" date="2014" name="Front. Microbiol.">
        <title>High frequency of phylogenetically diverse reductive dehalogenase-homologous genes in deep subseafloor sedimentary metagenomes.</title>
        <authorList>
            <person name="Kawai M."/>
            <person name="Futagami T."/>
            <person name="Toyoda A."/>
            <person name="Takaki Y."/>
            <person name="Nishi S."/>
            <person name="Hori S."/>
            <person name="Arai W."/>
            <person name="Tsubouchi T."/>
            <person name="Morono Y."/>
            <person name="Uchiyama I."/>
            <person name="Ito T."/>
            <person name="Fujiyama A."/>
            <person name="Inagaki F."/>
            <person name="Takami H."/>
        </authorList>
    </citation>
    <scope>NUCLEOTIDE SEQUENCE</scope>
    <source>
        <strain evidence="6">Expedition CK06-06</strain>
    </source>
</reference>
<gene>
    <name evidence="6" type="ORF">S01H4_22390</name>
</gene>
<dbReference type="InterPro" id="IPR050377">
    <property type="entry name" value="Radical_SAM_PqqE_MftC-like"/>
</dbReference>
<evidence type="ECO:0000256" key="2">
    <source>
        <dbReference type="ARBA" id="ARBA00022723"/>
    </source>
</evidence>
<dbReference type="EMBL" id="BART01010256">
    <property type="protein sequence ID" value="GAG87101.1"/>
    <property type="molecule type" value="Genomic_DNA"/>
</dbReference>
<dbReference type="InterPro" id="IPR013785">
    <property type="entry name" value="Aldolase_TIM"/>
</dbReference>
<comment type="caution">
    <text evidence="6">The sequence shown here is derived from an EMBL/GenBank/DDBJ whole genome shotgun (WGS) entry which is preliminary data.</text>
</comment>
<keyword evidence="3" id="KW-0408">Iron</keyword>
<feature type="non-terminal residue" evidence="6">
    <location>
        <position position="156"/>
    </location>
</feature>
<organism evidence="6">
    <name type="scientific">marine sediment metagenome</name>
    <dbReference type="NCBI Taxonomy" id="412755"/>
    <lineage>
        <taxon>unclassified sequences</taxon>
        <taxon>metagenomes</taxon>
        <taxon>ecological metagenomes</taxon>
    </lineage>
</organism>
<proteinExistence type="predicted"/>
<dbReference type="GO" id="GO:0046872">
    <property type="term" value="F:metal ion binding"/>
    <property type="evidence" value="ECO:0007669"/>
    <property type="project" value="UniProtKB-KW"/>
</dbReference>
<dbReference type="GO" id="GO:0051536">
    <property type="term" value="F:iron-sulfur cluster binding"/>
    <property type="evidence" value="ECO:0007669"/>
    <property type="project" value="UniProtKB-KW"/>
</dbReference>
<dbReference type="GO" id="GO:0003824">
    <property type="term" value="F:catalytic activity"/>
    <property type="evidence" value="ECO:0007669"/>
    <property type="project" value="InterPro"/>
</dbReference>
<name>X1CS64_9ZZZZ</name>
<accession>X1CS64</accession>
<evidence type="ECO:0000256" key="3">
    <source>
        <dbReference type="ARBA" id="ARBA00023004"/>
    </source>
</evidence>
<keyword evidence="2" id="KW-0479">Metal-binding</keyword>
<feature type="domain" description="Radical SAM core" evidence="5">
    <location>
        <begin position="1"/>
        <end position="156"/>
    </location>
</feature>
<keyword evidence="1" id="KW-0949">S-adenosyl-L-methionine</keyword>